<name>A0A0J5YCW3_9BACI</name>
<keyword evidence="2" id="KW-1185">Reference proteome</keyword>
<dbReference type="PATRIC" id="fig|189381.11.peg.2647"/>
<dbReference type="PANTHER" id="PTHR37812:SF1">
    <property type="entry name" value="MU-LIKE PROPHAGE FLUMU PROTEIN C"/>
    <property type="match status" value="1"/>
</dbReference>
<accession>A0A0J5YCW3</accession>
<dbReference type="PANTHER" id="PTHR37812">
    <property type="entry name" value="MU-LIKE PROPHAGE FLUMU PROTEIN C"/>
    <property type="match status" value="1"/>
</dbReference>
<comment type="caution">
    <text evidence="1">The sequence shown here is derived from an EMBL/GenBank/DDBJ whole genome shotgun (WGS) entry which is preliminary data.</text>
</comment>
<dbReference type="AlphaFoldDB" id="A0A0J5YCW3"/>
<protein>
    <submittedName>
        <fullName evidence="1">Histidine kinase</fullName>
    </submittedName>
</protein>
<sequence>MSHKRAKDVLPDELIAIIQGYVDGEYVYIPRKSGSERSWGEQSGARKTLDERNKEICERFKCGWKKEQLAAAYHLSVKSIERIVYKRE</sequence>
<dbReference type="InterPro" id="IPR009057">
    <property type="entry name" value="Homeodomain-like_sf"/>
</dbReference>
<evidence type="ECO:0000313" key="1">
    <source>
        <dbReference type="EMBL" id="KON84014.1"/>
    </source>
</evidence>
<reference evidence="2" key="1">
    <citation type="submission" date="2015-07" db="EMBL/GenBank/DDBJ databases">
        <title>Fjat-14235 jcm11544.</title>
        <authorList>
            <person name="Liu B."/>
            <person name="Wang J."/>
            <person name="Zhu Y."/>
            <person name="Liu G."/>
            <person name="Chen Q."/>
            <person name="Chen Z."/>
            <person name="Lan J."/>
            <person name="Che J."/>
            <person name="Ge C."/>
            <person name="Shi H."/>
            <person name="Pan Z."/>
            <person name="Liu X."/>
        </authorList>
    </citation>
    <scope>NUCLEOTIDE SEQUENCE [LARGE SCALE GENOMIC DNA]</scope>
    <source>
        <strain evidence="2">JCM 11544</strain>
    </source>
</reference>
<dbReference type="OrthoDB" id="9800398at2"/>
<dbReference type="STRING" id="189381.GCA_900166615_02166"/>
<dbReference type="RefSeq" id="WP_048014664.1">
    <property type="nucleotide sequence ID" value="NZ_CP197480.1"/>
</dbReference>
<proteinExistence type="predicted"/>
<dbReference type="Proteomes" id="UP000037405">
    <property type="component" value="Unassembled WGS sequence"/>
</dbReference>
<keyword evidence="1" id="KW-0808">Transferase</keyword>
<dbReference type="InterPro" id="IPR049739">
    <property type="entry name" value="YraL-like"/>
</dbReference>
<evidence type="ECO:0000313" key="2">
    <source>
        <dbReference type="Proteomes" id="UP000037405"/>
    </source>
</evidence>
<keyword evidence="1" id="KW-0418">Kinase</keyword>
<dbReference type="EMBL" id="LGUE01000005">
    <property type="protein sequence ID" value="KON84014.1"/>
    <property type="molecule type" value="Genomic_DNA"/>
</dbReference>
<dbReference type="SUPFAM" id="SSF46689">
    <property type="entry name" value="Homeodomain-like"/>
    <property type="match status" value="1"/>
</dbReference>
<dbReference type="NCBIfam" id="NF040785">
    <property type="entry name" value="CD3324_fam"/>
    <property type="match status" value="1"/>
</dbReference>
<dbReference type="GO" id="GO:0016301">
    <property type="term" value="F:kinase activity"/>
    <property type="evidence" value="ECO:0007669"/>
    <property type="project" value="UniProtKB-KW"/>
</dbReference>
<organism evidence="1 2">
    <name type="scientific">Rossellomorea marisflavi</name>
    <dbReference type="NCBI Taxonomy" id="189381"/>
    <lineage>
        <taxon>Bacteria</taxon>
        <taxon>Bacillati</taxon>
        <taxon>Bacillota</taxon>
        <taxon>Bacilli</taxon>
        <taxon>Bacillales</taxon>
        <taxon>Bacillaceae</taxon>
        <taxon>Rossellomorea</taxon>
    </lineage>
</organism>
<gene>
    <name evidence="1" type="ORF">AF331_16525</name>
</gene>
<dbReference type="InterPro" id="IPR052411">
    <property type="entry name" value="c-mor_Regulatory_Protein"/>
</dbReference>